<dbReference type="PROSITE" id="PS51257">
    <property type="entry name" value="PROKAR_LIPOPROTEIN"/>
    <property type="match status" value="1"/>
</dbReference>
<evidence type="ECO:0000313" key="2">
    <source>
        <dbReference type="EMBL" id="EOH96121.1"/>
    </source>
</evidence>
<gene>
    <name evidence="3" type="ORF">I586_02364</name>
    <name evidence="2" type="ORF">UAY_03031</name>
</gene>
<keyword evidence="1" id="KW-0732">Signal</keyword>
<dbReference type="AlphaFoldDB" id="R2STG9"/>
<dbReference type="Proteomes" id="UP000014157">
    <property type="component" value="Unassembled WGS sequence"/>
</dbReference>
<comment type="caution">
    <text evidence="2">The sequence shown here is derived from an EMBL/GenBank/DDBJ whole genome shotgun (WGS) entry which is preliminary data.</text>
</comment>
<dbReference type="EMBL" id="AJAS01000025">
    <property type="protein sequence ID" value="EOH96121.1"/>
    <property type="molecule type" value="Genomic_DNA"/>
</dbReference>
<evidence type="ECO:0000313" key="3">
    <source>
        <dbReference type="EMBL" id="EOT66093.1"/>
    </source>
</evidence>
<organism evidence="2 4">
    <name type="scientific">Enterococcus moraviensis ATCC BAA-383</name>
    <dbReference type="NCBI Taxonomy" id="1158609"/>
    <lineage>
        <taxon>Bacteria</taxon>
        <taxon>Bacillati</taxon>
        <taxon>Bacillota</taxon>
        <taxon>Bacilli</taxon>
        <taxon>Lactobacillales</taxon>
        <taxon>Enterococcaceae</taxon>
        <taxon>Enterococcus</taxon>
    </lineage>
</organism>
<sequence>MSKNKKIIGMIVCSCVLIIALAGCTKPERYEQFSKTDQSLSWTNKRERSFGDSDYSNLKTEDEAFALLKDKYQLSIPTYYEDTKKLVNQMIPTKNIKAGKNKYSVFARNKTLEFKTVYPFYKEKELEVFAEVNLNYAYSIDQKQAYLQSQIIKITISKVKGKLPKDNLSELIQELGKNMKLPEKTIVSGVAGYEKRVNEAVEPITEDYLPVVSNSSGLKKNEEFLKEIAVVYDQEGTVREVYAEISEQRE</sequence>
<keyword evidence="5" id="KW-1185">Reference proteome</keyword>
<protein>
    <recommendedName>
        <fullName evidence="6">Lipoprotein</fullName>
    </recommendedName>
</protein>
<evidence type="ECO:0000256" key="1">
    <source>
        <dbReference type="SAM" id="SignalP"/>
    </source>
</evidence>
<dbReference type="OrthoDB" id="2183039at2"/>
<feature type="signal peptide" evidence="1">
    <location>
        <begin position="1"/>
        <end position="22"/>
    </location>
</feature>
<accession>R2STG9</accession>
<reference evidence="2 4" key="1">
    <citation type="submission" date="2013-02" db="EMBL/GenBank/DDBJ databases">
        <title>The Genome Sequence of Enterococcus moraviensis BAA-383.</title>
        <authorList>
            <consortium name="The Broad Institute Genome Sequencing Platform"/>
            <consortium name="The Broad Institute Genome Sequencing Center for Infectious Disease"/>
            <person name="Earl A.M."/>
            <person name="Gilmore M.S."/>
            <person name="Lebreton F."/>
            <person name="Walker B."/>
            <person name="Young S.K."/>
            <person name="Zeng Q."/>
            <person name="Gargeya S."/>
            <person name="Fitzgerald M."/>
            <person name="Haas B."/>
            <person name="Abouelleil A."/>
            <person name="Alvarado L."/>
            <person name="Arachchi H.M."/>
            <person name="Berlin A.M."/>
            <person name="Chapman S.B."/>
            <person name="Dewar J."/>
            <person name="Goldberg J."/>
            <person name="Griggs A."/>
            <person name="Gujja S."/>
            <person name="Hansen M."/>
            <person name="Howarth C."/>
            <person name="Imamovic A."/>
            <person name="Larimer J."/>
            <person name="McCowan C."/>
            <person name="Murphy C."/>
            <person name="Neiman D."/>
            <person name="Pearson M."/>
            <person name="Priest M."/>
            <person name="Roberts A."/>
            <person name="Saif S."/>
            <person name="Shea T."/>
            <person name="Sisk P."/>
            <person name="Sykes S."/>
            <person name="Wortman J."/>
            <person name="Nusbaum C."/>
            <person name="Birren B."/>
        </authorList>
    </citation>
    <scope>NUCLEOTIDE SEQUENCE [LARGE SCALE GENOMIC DNA]</scope>
    <source>
        <strain evidence="2 4">ATCC BAA-383</strain>
    </source>
</reference>
<evidence type="ECO:0000313" key="5">
    <source>
        <dbReference type="Proteomes" id="UP000014157"/>
    </source>
</evidence>
<feature type="chain" id="PRO_5004365821" description="Lipoprotein" evidence="1">
    <location>
        <begin position="23"/>
        <end position="250"/>
    </location>
</feature>
<dbReference type="PATRIC" id="fig|1158609.3.peg.2953"/>
<dbReference type="EMBL" id="ASWB01000003">
    <property type="protein sequence ID" value="EOT66093.1"/>
    <property type="molecule type" value="Genomic_DNA"/>
</dbReference>
<name>R2STG9_9ENTE</name>
<evidence type="ECO:0000313" key="4">
    <source>
        <dbReference type="Proteomes" id="UP000013781"/>
    </source>
</evidence>
<dbReference type="STRING" id="155617.RV09_GL001106"/>
<dbReference type="eggNOG" id="ENOG50306VX">
    <property type="taxonomic scope" value="Bacteria"/>
</dbReference>
<proteinExistence type="predicted"/>
<evidence type="ECO:0008006" key="6">
    <source>
        <dbReference type="Google" id="ProtNLM"/>
    </source>
</evidence>
<dbReference type="RefSeq" id="WP_010766343.1">
    <property type="nucleotide sequence ID" value="NZ_ASWB01000003.1"/>
</dbReference>
<reference evidence="3 5" key="2">
    <citation type="submission" date="2013-03" db="EMBL/GenBank/DDBJ databases">
        <title>The Genome Sequence of Enterococcus moraviensis BAA-383 (PacBio/Illumina hybrid assembly).</title>
        <authorList>
            <consortium name="The Broad Institute Genomics Platform"/>
            <consortium name="The Broad Institute Genome Sequencing Center for Infectious Disease"/>
            <person name="Earl A."/>
            <person name="Russ C."/>
            <person name="Gilmore M."/>
            <person name="Surin D."/>
            <person name="Walker B."/>
            <person name="Young S."/>
            <person name="Zeng Q."/>
            <person name="Gargeya S."/>
            <person name="Fitzgerald M."/>
            <person name="Haas B."/>
            <person name="Abouelleil A."/>
            <person name="Allen A.W."/>
            <person name="Alvarado L."/>
            <person name="Arachchi H.M."/>
            <person name="Berlin A.M."/>
            <person name="Chapman S.B."/>
            <person name="Gainer-Dewar J."/>
            <person name="Goldberg J."/>
            <person name="Griggs A."/>
            <person name="Gujja S."/>
            <person name="Hansen M."/>
            <person name="Howarth C."/>
            <person name="Imamovic A."/>
            <person name="Ireland A."/>
            <person name="Larimer J."/>
            <person name="McCowan C."/>
            <person name="Murphy C."/>
            <person name="Pearson M."/>
            <person name="Poon T.W."/>
            <person name="Priest M."/>
            <person name="Roberts A."/>
            <person name="Saif S."/>
            <person name="Shea T."/>
            <person name="Sisk P."/>
            <person name="Sykes S."/>
            <person name="Wortman J."/>
            <person name="Nusbaum C."/>
            <person name="Birren B."/>
        </authorList>
    </citation>
    <scope>NUCLEOTIDE SEQUENCE [LARGE SCALE GENOMIC DNA]</scope>
    <source>
        <strain evidence="3 5">ATCC BAA-383</strain>
    </source>
</reference>
<dbReference type="HOGENOM" id="CLU_1114441_0_0_9"/>
<dbReference type="Proteomes" id="UP000013781">
    <property type="component" value="Unassembled WGS sequence"/>
</dbReference>